<organism evidence="5 6">
    <name type="scientific">Paenibacillus phytorum</name>
    <dbReference type="NCBI Taxonomy" id="2654977"/>
    <lineage>
        <taxon>Bacteria</taxon>
        <taxon>Bacillati</taxon>
        <taxon>Bacillota</taxon>
        <taxon>Bacilli</taxon>
        <taxon>Bacillales</taxon>
        <taxon>Paenibacillaceae</taxon>
        <taxon>Paenibacillus</taxon>
    </lineage>
</organism>
<protein>
    <recommendedName>
        <fullName evidence="4">TNase-like domain-containing protein</fullName>
    </recommendedName>
</protein>
<dbReference type="PANTHER" id="PTHR12302:SF3">
    <property type="entry name" value="SERINE_THREONINE-PROTEIN KINASE 31"/>
    <property type="match status" value="1"/>
</dbReference>
<evidence type="ECO:0000256" key="3">
    <source>
        <dbReference type="ARBA" id="ARBA00022801"/>
    </source>
</evidence>
<reference evidence="5 6" key="1">
    <citation type="submission" date="2019-10" db="EMBL/GenBank/DDBJ databases">
        <title>Description of Paenibacillus terrestris sp. nov.</title>
        <authorList>
            <person name="Carlier A."/>
            <person name="Qi S."/>
        </authorList>
    </citation>
    <scope>NUCLEOTIDE SEQUENCE [LARGE SCALE GENOMIC DNA]</scope>
    <source>
        <strain evidence="5 6">LMG 31458</strain>
    </source>
</reference>
<accession>A0ABX1Y891</accession>
<comment type="caution">
    <text evidence="5">The sequence shown here is derived from an EMBL/GenBank/DDBJ whole genome shotgun (WGS) entry which is preliminary data.</text>
</comment>
<evidence type="ECO:0000256" key="2">
    <source>
        <dbReference type="ARBA" id="ARBA00022759"/>
    </source>
</evidence>
<dbReference type="Pfam" id="PF00565">
    <property type="entry name" value="SNase"/>
    <property type="match status" value="1"/>
</dbReference>
<keyword evidence="3" id="KW-0378">Hydrolase</keyword>
<dbReference type="Gene3D" id="2.40.50.90">
    <property type="match status" value="1"/>
</dbReference>
<feature type="domain" description="TNase-like" evidence="4">
    <location>
        <begin position="38"/>
        <end position="169"/>
    </location>
</feature>
<dbReference type="SMART" id="SM00318">
    <property type="entry name" value="SNc"/>
    <property type="match status" value="1"/>
</dbReference>
<evidence type="ECO:0000256" key="1">
    <source>
        <dbReference type="ARBA" id="ARBA00022722"/>
    </source>
</evidence>
<dbReference type="InterPro" id="IPR035437">
    <property type="entry name" value="SNase_OB-fold_sf"/>
</dbReference>
<dbReference type="SUPFAM" id="SSF50199">
    <property type="entry name" value="Staphylococcal nuclease"/>
    <property type="match status" value="1"/>
</dbReference>
<evidence type="ECO:0000313" key="6">
    <source>
        <dbReference type="Proteomes" id="UP000616779"/>
    </source>
</evidence>
<dbReference type="Proteomes" id="UP000616779">
    <property type="component" value="Unassembled WGS sequence"/>
</dbReference>
<gene>
    <name evidence="5" type="ORF">GC098_33825</name>
</gene>
<dbReference type="PROSITE" id="PS50830">
    <property type="entry name" value="TNASE_3"/>
    <property type="match status" value="1"/>
</dbReference>
<evidence type="ECO:0000313" key="5">
    <source>
        <dbReference type="EMBL" id="NOU76276.1"/>
    </source>
</evidence>
<dbReference type="PANTHER" id="PTHR12302">
    <property type="entry name" value="EBNA2 BINDING PROTEIN P100"/>
    <property type="match status" value="1"/>
</dbReference>
<name>A0ABX1Y891_9BACL</name>
<dbReference type="PROSITE" id="PS51257">
    <property type="entry name" value="PROKAR_LIPOPROTEIN"/>
    <property type="match status" value="1"/>
</dbReference>
<sequence length="178" mass="20666">MKTLRRCFMRKWMISLAVLLSLVILLTACGSKPAAVAGRERVKVERIVDGDTLEVTMKGKKEKVRLIGVDTPETKKPNTPVMFYGKEASAYTKKRLEKETVELEFDVDKKDQYDRLLVYVWIGEELFNRTLVQEGYSRIATYPPNVKYVDAFKKDQETARNKKKGLWKDYDKAFDTKK</sequence>
<proteinExistence type="predicted"/>
<dbReference type="PROSITE" id="PS01123">
    <property type="entry name" value="TNASE_1"/>
    <property type="match status" value="1"/>
</dbReference>
<dbReference type="InterPro" id="IPR016071">
    <property type="entry name" value="Staphylococal_nuclease_OB-fold"/>
</dbReference>
<keyword evidence="6" id="KW-1185">Reference proteome</keyword>
<dbReference type="InterPro" id="IPR002071">
    <property type="entry name" value="Thermonucl_AS"/>
</dbReference>
<keyword evidence="1" id="KW-0540">Nuclease</keyword>
<evidence type="ECO:0000259" key="4">
    <source>
        <dbReference type="PROSITE" id="PS50830"/>
    </source>
</evidence>
<dbReference type="EMBL" id="WHOA01000241">
    <property type="protein sequence ID" value="NOU76276.1"/>
    <property type="molecule type" value="Genomic_DNA"/>
</dbReference>
<keyword evidence="2" id="KW-0255">Endonuclease</keyword>